<dbReference type="EMBL" id="RXIL01000115">
    <property type="protein sequence ID" value="RZN68168.1"/>
    <property type="molecule type" value="Genomic_DNA"/>
</dbReference>
<dbReference type="GO" id="GO:0005829">
    <property type="term" value="C:cytosol"/>
    <property type="evidence" value="ECO:0007669"/>
    <property type="project" value="TreeGrafter"/>
</dbReference>
<dbReference type="CDD" id="cd01741">
    <property type="entry name" value="GATase1_1"/>
    <property type="match status" value="1"/>
</dbReference>
<evidence type="ECO:0000259" key="1">
    <source>
        <dbReference type="Pfam" id="PF00117"/>
    </source>
</evidence>
<protein>
    <submittedName>
        <fullName evidence="2">GMP synthase</fullName>
    </submittedName>
</protein>
<dbReference type="Gene3D" id="3.40.50.880">
    <property type="match status" value="1"/>
</dbReference>
<proteinExistence type="predicted"/>
<accession>A0A520KVL9</accession>
<evidence type="ECO:0000313" key="3">
    <source>
        <dbReference type="Proteomes" id="UP000320766"/>
    </source>
</evidence>
<dbReference type="Proteomes" id="UP000320766">
    <property type="component" value="Unassembled WGS sequence"/>
</dbReference>
<feature type="domain" description="Glutamine amidotransferase" evidence="1">
    <location>
        <begin position="3"/>
        <end position="130"/>
    </location>
</feature>
<dbReference type="InterPro" id="IPR029062">
    <property type="entry name" value="Class_I_gatase-like"/>
</dbReference>
<organism evidence="2 3">
    <name type="scientific">Candidatus Methanolliviera hydrocarbonicum</name>
    <dbReference type="NCBI Taxonomy" id="2491085"/>
    <lineage>
        <taxon>Archaea</taxon>
        <taxon>Methanobacteriati</taxon>
        <taxon>Methanobacteriota</taxon>
        <taxon>Candidatus Methanoliparia</taxon>
        <taxon>Candidatus Methanoliparales</taxon>
        <taxon>Candidatus Methanollivieraceae</taxon>
        <taxon>Candidatus Methanolliviera</taxon>
    </lineage>
</organism>
<name>A0A520KVL9_9EURY</name>
<dbReference type="InterPro" id="IPR044992">
    <property type="entry name" value="ChyE-like"/>
</dbReference>
<dbReference type="AlphaFoldDB" id="A0A520KVL9"/>
<gene>
    <name evidence="2" type="ORF">EF807_06360</name>
</gene>
<dbReference type="InterPro" id="IPR017926">
    <property type="entry name" value="GATASE"/>
</dbReference>
<dbReference type="PANTHER" id="PTHR42695">
    <property type="entry name" value="GLUTAMINE AMIDOTRANSFERASE YLR126C-RELATED"/>
    <property type="match status" value="1"/>
</dbReference>
<sequence length="179" mass="20921">MDEFDVLIVLGGPMNVYEEDRYPYLIRLNDAIFKFVYENKPYLGFCLGAQLLAKALDAPVRKNRQREIGNFEVNLTEDVAFPVFQWHGDTFNIAKGAIKLAESKLCSNQAFRFKNSYGVQFHLEVTPKMLEEWIENYRCELNDEGIDPSSILSEFVERVEVYKELLWQLLSNFFSIRVE</sequence>
<dbReference type="PANTHER" id="PTHR42695:SF5">
    <property type="entry name" value="GLUTAMINE AMIDOTRANSFERASE YLR126C-RELATED"/>
    <property type="match status" value="1"/>
</dbReference>
<evidence type="ECO:0000313" key="2">
    <source>
        <dbReference type="EMBL" id="RZN68168.1"/>
    </source>
</evidence>
<dbReference type="Pfam" id="PF00117">
    <property type="entry name" value="GATase"/>
    <property type="match status" value="1"/>
</dbReference>
<comment type="caution">
    <text evidence="2">The sequence shown here is derived from an EMBL/GenBank/DDBJ whole genome shotgun (WGS) entry which is preliminary data.</text>
</comment>
<dbReference type="SUPFAM" id="SSF52317">
    <property type="entry name" value="Class I glutamine amidotransferase-like"/>
    <property type="match status" value="1"/>
</dbReference>
<dbReference type="PROSITE" id="PS51273">
    <property type="entry name" value="GATASE_TYPE_1"/>
    <property type="match status" value="1"/>
</dbReference>
<reference evidence="2 3" key="1">
    <citation type="journal article" date="2019" name="Nat. Microbiol.">
        <title>Wide diversity of methane and short-chain alkane metabolisms in uncultured archaea.</title>
        <authorList>
            <person name="Borrel G."/>
            <person name="Adam P.S."/>
            <person name="McKay L.J."/>
            <person name="Chen L.X."/>
            <person name="Sierra-Garcia I.N."/>
            <person name="Sieber C.M."/>
            <person name="Letourneur Q."/>
            <person name="Ghozlane A."/>
            <person name="Andersen G.L."/>
            <person name="Li W.J."/>
            <person name="Hallam S.J."/>
            <person name="Muyzer G."/>
            <person name="de Oliveira V.M."/>
            <person name="Inskeep W.P."/>
            <person name="Banfield J.F."/>
            <person name="Gribaldo S."/>
        </authorList>
    </citation>
    <scope>NUCLEOTIDE SEQUENCE [LARGE SCALE GENOMIC DNA]</scope>
    <source>
        <strain evidence="2">NM1b</strain>
    </source>
</reference>